<dbReference type="PANTHER" id="PTHR24347">
    <property type="entry name" value="SERINE/THREONINE-PROTEIN KINASE"/>
    <property type="match status" value="1"/>
</dbReference>
<name>A0A9P3LWP1_9FUNG</name>
<dbReference type="Proteomes" id="UP000827284">
    <property type="component" value="Unassembled WGS sequence"/>
</dbReference>
<accession>A0A9P3LWP1</accession>
<gene>
    <name evidence="2" type="ORF">EMPS_05625</name>
</gene>
<dbReference type="InterPro" id="IPR011009">
    <property type="entry name" value="Kinase-like_dom_sf"/>
</dbReference>
<dbReference type="AlphaFoldDB" id="A0A9P3LWP1"/>
<dbReference type="EMBL" id="BQFW01000007">
    <property type="protein sequence ID" value="GJJ73267.1"/>
    <property type="molecule type" value="Genomic_DNA"/>
</dbReference>
<dbReference type="InterPro" id="IPR000719">
    <property type="entry name" value="Prot_kinase_dom"/>
</dbReference>
<dbReference type="Pfam" id="PF00069">
    <property type="entry name" value="Pkinase"/>
    <property type="match status" value="1"/>
</dbReference>
<comment type="caution">
    <text evidence="2">The sequence shown here is derived from an EMBL/GenBank/DDBJ whole genome shotgun (WGS) entry which is preliminary data.</text>
</comment>
<dbReference type="GO" id="GO:0005524">
    <property type="term" value="F:ATP binding"/>
    <property type="evidence" value="ECO:0007669"/>
    <property type="project" value="InterPro"/>
</dbReference>
<proteinExistence type="predicted"/>
<evidence type="ECO:0000313" key="3">
    <source>
        <dbReference type="Proteomes" id="UP000827284"/>
    </source>
</evidence>
<dbReference type="OrthoDB" id="74764at2759"/>
<dbReference type="SMART" id="SM00220">
    <property type="entry name" value="S_TKc"/>
    <property type="match status" value="1"/>
</dbReference>
<organism evidence="2 3">
    <name type="scientific">Entomortierella parvispora</name>
    <dbReference type="NCBI Taxonomy" id="205924"/>
    <lineage>
        <taxon>Eukaryota</taxon>
        <taxon>Fungi</taxon>
        <taxon>Fungi incertae sedis</taxon>
        <taxon>Mucoromycota</taxon>
        <taxon>Mortierellomycotina</taxon>
        <taxon>Mortierellomycetes</taxon>
        <taxon>Mortierellales</taxon>
        <taxon>Mortierellaceae</taxon>
        <taxon>Entomortierella</taxon>
    </lineage>
</organism>
<dbReference type="Gene3D" id="1.10.510.10">
    <property type="entry name" value="Transferase(Phosphotransferase) domain 1"/>
    <property type="match status" value="1"/>
</dbReference>
<evidence type="ECO:0000313" key="2">
    <source>
        <dbReference type="EMBL" id="GJJ73267.1"/>
    </source>
</evidence>
<keyword evidence="3" id="KW-1185">Reference proteome</keyword>
<feature type="domain" description="Protein kinase" evidence="1">
    <location>
        <begin position="1"/>
        <end position="251"/>
    </location>
</feature>
<protein>
    <recommendedName>
        <fullName evidence="1">Protein kinase domain-containing protein</fullName>
    </recommendedName>
</protein>
<dbReference type="PROSITE" id="PS50011">
    <property type="entry name" value="PROTEIN_KINASE_DOM"/>
    <property type="match status" value="1"/>
</dbReference>
<dbReference type="GO" id="GO:0004672">
    <property type="term" value="F:protein kinase activity"/>
    <property type="evidence" value="ECO:0007669"/>
    <property type="project" value="InterPro"/>
</dbReference>
<evidence type="ECO:0000259" key="1">
    <source>
        <dbReference type="PROSITE" id="PS50011"/>
    </source>
</evidence>
<sequence length="252" mass="29545">MRQIALTLPELQNPSSAEELERLKKRKMHQLVKESWALQELNHIDHVLKYVDREWTPQNLNIITEYAAGGDLERRFKNLPLGPDGKQLCYSEDRLIPMFRILCKTMAKVHAEGWIHRDLKPSNILFRDNSYEKLVIGDFGFASMFKEGRSDLTTEDVGSPRFKAPEQIRGEAHSYPVDMWGLGVTCYYLLKRRHPIHDLDFEREENITPEEVARIDWENLSSNARDFMEKLIVWDPKQRMSALEASNHPWLL</sequence>
<reference evidence="2" key="1">
    <citation type="submission" date="2021-11" db="EMBL/GenBank/DDBJ databases">
        <authorList>
            <person name="Herlambang A."/>
            <person name="Guo Y."/>
            <person name="Takashima Y."/>
            <person name="Nishizawa T."/>
        </authorList>
    </citation>
    <scope>NUCLEOTIDE SEQUENCE</scope>
    <source>
        <strain evidence="2">E1425</strain>
    </source>
</reference>
<dbReference type="SUPFAM" id="SSF56112">
    <property type="entry name" value="Protein kinase-like (PK-like)"/>
    <property type="match status" value="1"/>
</dbReference>
<reference evidence="2" key="2">
    <citation type="journal article" date="2022" name="Microbiol. Resour. Announc.">
        <title>Whole-Genome Sequence of Entomortierella parvispora E1425, a Mucoromycotan Fungus Associated with Burkholderiaceae-Related Endosymbiotic Bacteria.</title>
        <authorList>
            <person name="Herlambang A."/>
            <person name="Guo Y."/>
            <person name="Takashima Y."/>
            <person name="Narisawa K."/>
            <person name="Ohta H."/>
            <person name="Nishizawa T."/>
        </authorList>
    </citation>
    <scope>NUCLEOTIDE SEQUENCE</scope>
    <source>
        <strain evidence="2">E1425</strain>
    </source>
</reference>